<gene>
    <name evidence="3" type="ORF">N7492_006885</name>
</gene>
<feature type="domain" description="DUF676" evidence="2">
    <location>
        <begin position="6"/>
        <end position="151"/>
    </location>
</feature>
<evidence type="ECO:0000313" key="4">
    <source>
        <dbReference type="Proteomes" id="UP001146351"/>
    </source>
</evidence>
<dbReference type="PANTHER" id="PTHR47842:SF1">
    <property type="entry name" value="DUF676 DOMAIN-CONTAINING PROTEIN"/>
    <property type="match status" value="1"/>
</dbReference>
<comment type="caution">
    <text evidence="3">The sequence shown here is derived from an EMBL/GenBank/DDBJ whole genome shotgun (WGS) entry which is preliminary data.</text>
</comment>
<proteinExistence type="inferred from homology"/>
<evidence type="ECO:0000259" key="2">
    <source>
        <dbReference type="Pfam" id="PF05057"/>
    </source>
</evidence>
<sequence length="410" mass="44802">MPRTILFVFIHGFKGNEDTFGKFPESLKGRISRALPAVRVCTAVYPKYETKGELQECVSRLRDWLQNTVIDLEVENKTASPMVDPSVHVYLVGHSMGGIIAAELALLLAAEQPLHHKLNEEDDDQEPAMEPIMFPHIQGVLAFDTPFLGIAPGVFSYGAEGHYQNASTAYNTATQVAGMFGLGGKKDTPGAANNAQPANVDVAAPPPWQTWGRYAMYVGAAGAMVGAGGAALWSQRQNISAGVDWVSSHLVFVGCLARGAELKRRLAGMASVQRDRGIHFANFYTCLGSGASPLMAKSGDSRLSWSEMIIRSSNRTFCVLPDDVENAKGNEPKPEQPGVRWIKAINHRASDEVKAHTSMFQLKENPHFYDMVEDVRKAVVGSIDKGWYETRDANDDFMDADDVVMVNKSP</sequence>
<reference evidence="3" key="1">
    <citation type="submission" date="2022-11" db="EMBL/GenBank/DDBJ databases">
        <authorList>
            <person name="Petersen C."/>
        </authorList>
    </citation>
    <scope>NUCLEOTIDE SEQUENCE</scope>
    <source>
        <strain evidence="3">IBT 21917</strain>
    </source>
</reference>
<dbReference type="GO" id="GO:0072330">
    <property type="term" value="P:monocarboxylic acid biosynthetic process"/>
    <property type="evidence" value="ECO:0007669"/>
    <property type="project" value="UniProtKB-ARBA"/>
</dbReference>
<dbReference type="Pfam" id="PF05057">
    <property type="entry name" value="DUF676"/>
    <property type="match status" value="1"/>
</dbReference>
<dbReference type="InterPro" id="IPR029058">
    <property type="entry name" value="AB_hydrolase_fold"/>
</dbReference>
<dbReference type="PANTHER" id="PTHR47842">
    <property type="entry name" value="EXPRESSED PROTEIN"/>
    <property type="match status" value="1"/>
</dbReference>
<dbReference type="SUPFAM" id="SSF53474">
    <property type="entry name" value="alpha/beta-Hydrolases"/>
    <property type="match status" value="1"/>
</dbReference>
<evidence type="ECO:0000313" key="3">
    <source>
        <dbReference type="EMBL" id="KAJ5161493.1"/>
    </source>
</evidence>
<dbReference type="GO" id="GO:0017000">
    <property type="term" value="P:antibiotic biosynthetic process"/>
    <property type="evidence" value="ECO:0007669"/>
    <property type="project" value="UniProtKB-ARBA"/>
</dbReference>
<dbReference type="InterPro" id="IPR007751">
    <property type="entry name" value="DUF676_lipase-like"/>
</dbReference>
<organism evidence="3 4">
    <name type="scientific">Penicillium capsulatum</name>
    <dbReference type="NCBI Taxonomy" id="69766"/>
    <lineage>
        <taxon>Eukaryota</taxon>
        <taxon>Fungi</taxon>
        <taxon>Dikarya</taxon>
        <taxon>Ascomycota</taxon>
        <taxon>Pezizomycotina</taxon>
        <taxon>Eurotiomycetes</taxon>
        <taxon>Eurotiomycetidae</taxon>
        <taxon>Eurotiales</taxon>
        <taxon>Aspergillaceae</taxon>
        <taxon>Penicillium</taxon>
    </lineage>
</organism>
<comment type="similarity">
    <text evidence="1">Belongs to the putative lipase ROG1 family.</text>
</comment>
<dbReference type="Gene3D" id="3.40.50.1820">
    <property type="entry name" value="alpha/beta hydrolase"/>
    <property type="match status" value="1"/>
</dbReference>
<name>A0A9W9LLB0_9EURO</name>
<dbReference type="OrthoDB" id="442243at2759"/>
<evidence type="ECO:0000256" key="1">
    <source>
        <dbReference type="ARBA" id="ARBA00007920"/>
    </source>
</evidence>
<keyword evidence="4" id="KW-1185">Reference proteome</keyword>
<protein>
    <recommendedName>
        <fullName evidence="2">DUF676 domain-containing protein</fullName>
    </recommendedName>
</protein>
<dbReference type="AlphaFoldDB" id="A0A9W9LLB0"/>
<accession>A0A9W9LLB0</accession>
<reference evidence="3" key="2">
    <citation type="journal article" date="2023" name="IMA Fungus">
        <title>Comparative genomic study of the Penicillium genus elucidates a diverse pangenome and 15 lateral gene transfer events.</title>
        <authorList>
            <person name="Petersen C."/>
            <person name="Sorensen T."/>
            <person name="Nielsen M.R."/>
            <person name="Sondergaard T.E."/>
            <person name="Sorensen J.L."/>
            <person name="Fitzpatrick D.A."/>
            <person name="Frisvad J.C."/>
            <person name="Nielsen K.L."/>
        </authorList>
    </citation>
    <scope>NUCLEOTIDE SEQUENCE</scope>
    <source>
        <strain evidence="3">IBT 21917</strain>
    </source>
</reference>
<dbReference type="EMBL" id="JAPQKO010000005">
    <property type="protein sequence ID" value="KAJ5161493.1"/>
    <property type="molecule type" value="Genomic_DNA"/>
</dbReference>
<dbReference type="Proteomes" id="UP001146351">
    <property type="component" value="Unassembled WGS sequence"/>
</dbReference>